<dbReference type="Proteomes" id="UP000004394">
    <property type="component" value="Unassembled WGS sequence"/>
</dbReference>
<evidence type="ECO:0000313" key="3">
    <source>
        <dbReference type="EMBL" id="EFM02175.1"/>
    </source>
</evidence>
<evidence type="ECO:0000313" key="4">
    <source>
        <dbReference type="Proteomes" id="UP000004394"/>
    </source>
</evidence>
<dbReference type="Gene3D" id="1.25.40.10">
    <property type="entry name" value="Tetratricopeptide repeat domain"/>
    <property type="match status" value="1"/>
</dbReference>
<proteinExistence type="predicted"/>
<keyword evidence="4" id="KW-1185">Reference proteome</keyword>
<name>E0NRN7_9BACT</name>
<dbReference type="BioCyc" id="PMAR862515-HMP:GMOO-852-MONOMER"/>
<feature type="repeat" description="TPR" evidence="1">
    <location>
        <begin position="289"/>
        <end position="322"/>
    </location>
</feature>
<dbReference type="EMBL" id="AEEI01000027">
    <property type="protein sequence ID" value="EFM02175.1"/>
    <property type="molecule type" value="Genomic_DNA"/>
</dbReference>
<dbReference type="Pfam" id="PF13414">
    <property type="entry name" value="TPR_11"/>
    <property type="match status" value="1"/>
</dbReference>
<evidence type="ECO:0000256" key="1">
    <source>
        <dbReference type="PROSITE-ProRule" id="PRU00339"/>
    </source>
</evidence>
<evidence type="ECO:0000256" key="2">
    <source>
        <dbReference type="SAM" id="SignalP"/>
    </source>
</evidence>
<dbReference type="AlphaFoldDB" id="E0NRN7"/>
<dbReference type="InterPro" id="IPR019734">
    <property type="entry name" value="TPR_rpt"/>
</dbReference>
<keyword evidence="1" id="KW-0802">TPR repeat</keyword>
<keyword evidence="2" id="KW-0732">Signal</keyword>
<reference evidence="3" key="1">
    <citation type="submission" date="2010-07" db="EMBL/GenBank/DDBJ databases">
        <authorList>
            <person name="Muzny D."/>
            <person name="Qin X."/>
            <person name="Deng J."/>
            <person name="Jiang H."/>
            <person name="Liu Y."/>
            <person name="Qu J."/>
            <person name="Song X.-Z."/>
            <person name="Zhang L."/>
            <person name="Thornton R."/>
            <person name="Coyle M."/>
            <person name="Francisco L."/>
            <person name="Jackson L."/>
            <person name="Javaid M."/>
            <person name="Korchina V."/>
            <person name="Kovar C."/>
            <person name="Mata R."/>
            <person name="Mathew T."/>
            <person name="Ngo R."/>
            <person name="Nguyen L."/>
            <person name="Nguyen N."/>
            <person name="Okwuonu G."/>
            <person name="Ongeri F."/>
            <person name="Pham C."/>
            <person name="Simmons D."/>
            <person name="Wilczek-Boney K."/>
            <person name="Hale W."/>
            <person name="Jakkamsetti A."/>
            <person name="Pham P."/>
            <person name="Ruth R."/>
            <person name="San Lucas F."/>
            <person name="Warren J."/>
            <person name="Zhang J."/>
            <person name="Zhao Z."/>
            <person name="Zhou C."/>
            <person name="Zhu D."/>
            <person name="Lee S."/>
            <person name="Bess C."/>
            <person name="Blankenburg K."/>
            <person name="Forbes L."/>
            <person name="Fu Q."/>
            <person name="Gubbala S."/>
            <person name="Hirani K."/>
            <person name="Jayaseelan J.C."/>
            <person name="Lara F."/>
            <person name="Munidasa M."/>
            <person name="Palculict T."/>
            <person name="Patil S."/>
            <person name="Pu L.-L."/>
            <person name="Saada N."/>
            <person name="Tang L."/>
            <person name="Weissenberger G."/>
            <person name="Zhu Y."/>
            <person name="Hemphill L."/>
            <person name="Shang Y."/>
            <person name="Youmans B."/>
            <person name="Ayvaz T."/>
            <person name="Ross M."/>
            <person name="Santibanez J."/>
            <person name="Aqrawi P."/>
            <person name="Gross S."/>
            <person name="Joshi V."/>
            <person name="Fowler G."/>
            <person name="Nazareth L."/>
            <person name="Reid J."/>
            <person name="Worley K."/>
            <person name="Petrosino J."/>
            <person name="Highlander S."/>
            <person name="Gibbs R."/>
        </authorList>
    </citation>
    <scope>NUCLEOTIDE SEQUENCE [LARGE SCALE GENOMIC DNA]</scope>
    <source>
        <strain evidence="3">DSM 16973</strain>
    </source>
</reference>
<comment type="caution">
    <text evidence="3">The sequence shown here is derived from an EMBL/GenBank/DDBJ whole genome shotgun (WGS) entry which is preliminary data.</text>
</comment>
<dbReference type="SUPFAM" id="SSF48452">
    <property type="entry name" value="TPR-like"/>
    <property type="match status" value="1"/>
</dbReference>
<dbReference type="PROSITE" id="PS50005">
    <property type="entry name" value="TPR"/>
    <property type="match status" value="1"/>
</dbReference>
<dbReference type="eggNOG" id="COG0457">
    <property type="taxonomic scope" value="Bacteria"/>
</dbReference>
<dbReference type="HOGENOM" id="CLU_054035_0_0_10"/>
<feature type="chain" id="PRO_5003138276" evidence="2">
    <location>
        <begin position="32"/>
        <end position="411"/>
    </location>
</feature>
<feature type="signal peptide" evidence="2">
    <location>
        <begin position="1"/>
        <end position="31"/>
    </location>
</feature>
<organism evidence="3 4">
    <name type="scientific">Hoylesella marshii DSM 16973 = JCM 13450</name>
    <dbReference type="NCBI Taxonomy" id="862515"/>
    <lineage>
        <taxon>Bacteria</taxon>
        <taxon>Pseudomonadati</taxon>
        <taxon>Bacteroidota</taxon>
        <taxon>Bacteroidia</taxon>
        <taxon>Bacteroidales</taxon>
        <taxon>Prevotellaceae</taxon>
        <taxon>Hoylesella</taxon>
    </lineage>
</organism>
<sequence>MNIVSTFKNYTLMKKLMMMALMSLAVSTAFAQDVSKQISAAKSYDEAMAILTPALSGMSAADKAKAYNAVVNVVYPQAEKAFTAFTMNQTMGKNDPFETLSSLQAIKAAMDCEQFDIQPNDKGKIKPKFHNANRDRLTTSRLLLIYGGQNASQANDDKLAYDYYSTYVESASNSLFKETVDGKDANLGQVARVAAYMAVKNKDFAHANQYIDIAMADTATAKDAEEIKIYILQQQLHSKADTLRYIDELKKMNATKYFASIASLYNQIGEKALSEKMINDEIANNPGNKMAYAIKGETFMNDRKWDEAIEAFKKTVAIDPTFVEVYYNLGVCASSKGFDLNQQLSDKMGRLSPENAEKVRKCLDEARVYYEKVRELDPNREKLNWAPQLRMVYNALGEKAKADEITAIIGE</sequence>
<dbReference type="STRING" id="862515.HMPREF0658_0838"/>
<protein>
    <submittedName>
        <fullName evidence="3">Tetratricopeptide repeat protein</fullName>
    </submittedName>
</protein>
<gene>
    <name evidence="3" type="ORF">HMPREF0658_0838</name>
</gene>
<accession>E0NRN7</accession>
<dbReference type="InterPro" id="IPR011990">
    <property type="entry name" value="TPR-like_helical_dom_sf"/>
</dbReference>